<dbReference type="eggNOG" id="ENOG5032J1R">
    <property type="taxonomic scope" value="Bacteria"/>
</dbReference>
<dbReference type="STRING" id="743299.Acife_1884"/>
<dbReference type="KEGG" id="afi:Acife_1884"/>
<dbReference type="Proteomes" id="UP000009220">
    <property type="component" value="Chromosome"/>
</dbReference>
<proteinExistence type="predicted"/>
<accession>G0JL10</accession>
<name>G0JL10_9PROT</name>
<sequence>MFAIKALFLDESTAQKAFADFAETLSETPEGPAEFYAVLRKILQEGLHFEPAIFAEKNVVSCEFYGFGDKESAMAEAALLDAGALEVIVE</sequence>
<dbReference type="AlphaFoldDB" id="G0JL10"/>
<protein>
    <submittedName>
        <fullName evidence="1">Uncharacterized protein</fullName>
    </submittedName>
</protein>
<reference evidence="1 2" key="1">
    <citation type="journal article" date="2011" name="J. Bacteriol.">
        <title>Draft genome of the psychrotolerant acidophile Acidithiobacillus ferrivorans SS3.</title>
        <authorList>
            <person name="Liljeqvist M."/>
            <person name="Valdes J."/>
            <person name="Holmes D.S."/>
            <person name="Dopson M."/>
        </authorList>
    </citation>
    <scope>NUCLEOTIDE SEQUENCE [LARGE SCALE GENOMIC DNA]</scope>
    <source>
        <strain evidence="1 2">SS3</strain>
    </source>
</reference>
<organism evidence="1 2">
    <name type="scientific">Acidithiobacillus ferrivorans SS3</name>
    <dbReference type="NCBI Taxonomy" id="743299"/>
    <lineage>
        <taxon>Bacteria</taxon>
        <taxon>Pseudomonadati</taxon>
        <taxon>Pseudomonadota</taxon>
        <taxon>Acidithiobacillia</taxon>
        <taxon>Acidithiobacillales</taxon>
        <taxon>Acidithiobacillaceae</taxon>
        <taxon>Acidithiobacillus</taxon>
    </lineage>
</organism>
<dbReference type="RefSeq" id="WP_014029260.1">
    <property type="nucleotide sequence ID" value="NC_015942.1"/>
</dbReference>
<evidence type="ECO:0000313" key="2">
    <source>
        <dbReference type="Proteomes" id="UP000009220"/>
    </source>
</evidence>
<dbReference type="HOGENOM" id="CLU_2434147_0_0_6"/>
<gene>
    <name evidence="1" type="ORF">Acife_1884</name>
</gene>
<evidence type="ECO:0000313" key="1">
    <source>
        <dbReference type="EMBL" id="AEM48007.1"/>
    </source>
</evidence>
<dbReference type="EMBL" id="CP002985">
    <property type="protein sequence ID" value="AEM48007.1"/>
    <property type="molecule type" value="Genomic_DNA"/>
</dbReference>